<dbReference type="PROSITE" id="PS51007">
    <property type="entry name" value="CYTC"/>
    <property type="match status" value="1"/>
</dbReference>
<sequence length="318" mass="35651">MKKLIPSYVRVPLIFALVMGAMEYFIDSGDKPAFIEYPMVALFLGVFLFLLVAIEIVVSAVDKVTYHLLSEEQKKQLEEAQSLPFTESAFYQGIMKKLTRSKEIEEEHDVMLDHDYDGIKELDNVLPPWWVNLFYLTIIFAFVYLVRFHIFNDYDQASEFETEMAIAKAEVEKYKLTAPDLMDKEKVTLLTDATALAEGKSIFEAKCVACHKADGGGSIGPNLTDNHWILGGGIKNVFNTIMEGGREGKGMVPWKTEIKPSDIQKVASYVLSLQGTNPKEGKAPEGDVWVDENATKTETIKDTTVTDTTKTEIVAVVK</sequence>
<organism evidence="6 7">
    <name type="scientific">Flavobacterium piscinae</name>
    <dbReference type="NCBI Taxonomy" id="2506424"/>
    <lineage>
        <taxon>Bacteria</taxon>
        <taxon>Pseudomonadati</taxon>
        <taxon>Bacteroidota</taxon>
        <taxon>Flavobacteriia</taxon>
        <taxon>Flavobacteriales</taxon>
        <taxon>Flavobacteriaceae</taxon>
        <taxon>Flavobacterium</taxon>
    </lineage>
</organism>
<name>A0A4Q1KPT5_9FLAO</name>
<proteinExistence type="predicted"/>
<evidence type="ECO:0000313" key="7">
    <source>
        <dbReference type="Proteomes" id="UP000289734"/>
    </source>
</evidence>
<dbReference type="PROSITE" id="PS50890">
    <property type="entry name" value="PUA"/>
    <property type="match status" value="1"/>
</dbReference>
<keyword evidence="3 4" id="KW-0408">Iron</keyword>
<keyword evidence="5" id="KW-0472">Membrane</keyword>
<dbReference type="Gene3D" id="6.10.280.130">
    <property type="match status" value="1"/>
</dbReference>
<evidence type="ECO:0000313" key="6">
    <source>
        <dbReference type="EMBL" id="RXR31862.1"/>
    </source>
</evidence>
<dbReference type="AlphaFoldDB" id="A0A4Q1KPT5"/>
<gene>
    <name evidence="6" type="ORF">EQG68_09330</name>
</gene>
<reference evidence="7" key="1">
    <citation type="submission" date="2019-01" db="EMBL/GenBank/DDBJ databases">
        <title>Cytophagaceae bacterium strain CAR-16.</title>
        <authorList>
            <person name="Chen W.-M."/>
        </authorList>
    </citation>
    <scope>NUCLEOTIDE SEQUENCE [LARGE SCALE GENOMIC DNA]</scope>
    <source>
        <strain evidence="7">ICH-30</strain>
    </source>
</reference>
<dbReference type="InterPro" id="IPR036909">
    <property type="entry name" value="Cyt_c-like_dom_sf"/>
</dbReference>
<dbReference type="GO" id="GO:0020037">
    <property type="term" value="F:heme binding"/>
    <property type="evidence" value="ECO:0007669"/>
    <property type="project" value="InterPro"/>
</dbReference>
<dbReference type="Gene3D" id="1.10.760.10">
    <property type="entry name" value="Cytochrome c-like domain"/>
    <property type="match status" value="1"/>
</dbReference>
<dbReference type="Pfam" id="PF13442">
    <property type="entry name" value="Cytochrome_CBB3"/>
    <property type="match status" value="1"/>
</dbReference>
<protein>
    <submittedName>
        <fullName evidence="6">C-type cytochrome</fullName>
    </submittedName>
</protein>
<dbReference type="Proteomes" id="UP000289734">
    <property type="component" value="Unassembled WGS sequence"/>
</dbReference>
<feature type="transmembrane region" description="Helical" evidence="5">
    <location>
        <begin position="129"/>
        <end position="146"/>
    </location>
</feature>
<evidence type="ECO:0000256" key="1">
    <source>
        <dbReference type="ARBA" id="ARBA00022617"/>
    </source>
</evidence>
<keyword evidence="7" id="KW-1185">Reference proteome</keyword>
<dbReference type="Pfam" id="PF14715">
    <property type="entry name" value="FixP_N"/>
    <property type="match status" value="1"/>
</dbReference>
<dbReference type="InterPro" id="IPR038414">
    <property type="entry name" value="CcoP_N_sf"/>
</dbReference>
<keyword evidence="5" id="KW-1133">Transmembrane helix</keyword>
<accession>A0A4Q1KPT5</accession>
<evidence type="ECO:0000256" key="5">
    <source>
        <dbReference type="SAM" id="Phobius"/>
    </source>
</evidence>
<dbReference type="EMBL" id="SBKQ01000008">
    <property type="protein sequence ID" value="RXR31862.1"/>
    <property type="molecule type" value="Genomic_DNA"/>
</dbReference>
<keyword evidence="2 4" id="KW-0479">Metal-binding</keyword>
<evidence type="ECO:0000256" key="3">
    <source>
        <dbReference type="ARBA" id="ARBA00023004"/>
    </source>
</evidence>
<feature type="transmembrane region" description="Helical" evidence="5">
    <location>
        <begin position="6"/>
        <end position="26"/>
    </location>
</feature>
<dbReference type="PANTHER" id="PTHR33751">
    <property type="entry name" value="CBB3-TYPE CYTOCHROME C OXIDASE SUBUNIT FIXP"/>
    <property type="match status" value="1"/>
</dbReference>
<dbReference type="SUPFAM" id="SSF46626">
    <property type="entry name" value="Cytochrome c"/>
    <property type="match status" value="1"/>
</dbReference>
<evidence type="ECO:0000256" key="2">
    <source>
        <dbReference type="ARBA" id="ARBA00022723"/>
    </source>
</evidence>
<dbReference type="PANTHER" id="PTHR33751:SF1">
    <property type="entry name" value="CBB3-TYPE CYTOCHROME C OXIDASE SUBUNIT FIXP"/>
    <property type="match status" value="1"/>
</dbReference>
<keyword evidence="5" id="KW-0812">Transmembrane</keyword>
<dbReference type="RefSeq" id="WP_129464587.1">
    <property type="nucleotide sequence ID" value="NZ_JACSXZ010000002.1"/>
</dbReference>
<dbReference type="GO" id="GO:0046872">
    <property type="term" value="F:metal ion binding"/>
    <property type="evidence" value="ECO:0007669"/>
    <property type="project" value="UniProtKB-KW"/>
</dbReference>
<feature type="transmembrane region" description="Helical" evidence="5">
    <location>
        <begin position="38"/>
        <end position="61"/>
    </location>
</feature>
<keyword evidence="1 4" id="KW-0349">Heme</keyword>
<dbReference type="InterPro" id="IPR009056">
    <property type="entry name" value="Cyt_c-like_dom"/>
</dbReference>
<comment type="caution">
    <text evidence="6">The sequence shown here is derived from an EMBL/GenBank/DDBJ whole genome shotgun (WGS) entry which is preliminary data.</text>
</comment>
<dbReference type="InterPro" id="IPR050597">
    <property type="entry name" value="Cytochrome_c_Oxidase_Subunit"/>
</dbReference>
<dbReference type="OrthoDB" id="9811281at2"/>
<dbReference type="InterPro" id="IPR032858">
    <property type="entry name" value="CcoP_N"/>
</dbReference>
<dbReference type="GO" id="GO:0009055">
    <property type="term" value="F:electron transfer activity"/>
    <property type="evidence" value="ECO:0007669"/>
    <property type="project" value="InterPro"/>
</dbReference>
<evidence type="ECO:0000256" key="4">
    <source>
        <dbReference type="PROSITE-ProRule" id="PRU00433"/>
    </source>
</evidence>